<evidence type="ECO:0000313" key="4">
    <source>
        <dbReference type="Proteomes" id="UP000689195"/>
    </source>
</evidence>
<name>A0A8S1WL67_9CILI</name>
<accession>A0A8S1WL67</accession>
<feature type="transmembrane region" description="Helical" evidence="1">
    <location>
        <begin position="1279"/>
        <end position="1298"/>
    </location>
</feature>
<evidence type="ECO:0000313" key="3">
    <source>
        <dbReference type="EMBL" id="CAD8190914.1"/>
    </source>
</evidence>
<keyword evidence="1" id="KW-1133">Transmembrane helix</keyword>
<dbReference type="EMBL" id="CAJJDO010000097">
    <property type="protein sequence ID" value="CAD8190914.1"/>
    <property type="molecule type" value="Genomic_DNA"/>
</dbReference>
<sequence length="1314" mass="155526">MSLQFFNPLIITILLKLHIVQASKCEITQFETNQVYISKIPNIMLIESDTNDYSDLKYFKLSIINEIIKVSYQGEEQIISSLIVDPINFETYTGLLFCKLLKGQHYFITCMNDLNFYSEKNQHMNQIDSLILNPSIQSNDICEEYFFNDHSEFLIFCFNSYMFNIYSVNFNNITTLNLSYQRNFEEYIQCKRKYAKLDENIYILAFYQCQSWGVFSYYNNKFKKILDEQIAIQYVNQMNTQIENIELCLSKRSLSKQLYLITETGYHLYFFNEVYELHFTNYSENSKKLKNLIFTETCNALYSVIYLEADNKTLLKKTSGSLEFEGTIIKSLLIRDILFIQTHNELQIYFNELLYQHIQMSTSHLVFYDNFNLISQVDEINKEIKFYKFSYTKNMLKPTKKYLFIVSNSLYHDSYYKECIEVKNVANIDQGHTILNFNNKCQTSTELFIKKNDLALPFEYEILLPQQSLDFMNIYDKQPFIQTCPILKRQHFSESNLIFYSDNQGGFISMQSKNSIQTFLCNGTNTFKINTATYDVSQYQNFVLIINKSERKLKFLDLLKIHKGIIEIKVKSEIINILQFDKYISIITKNQTDFMILNLDSLIEVQLNENKKRLLYKLFQHSLSSSKTMKQNPLLNCSFFISDEFPSQIYFKEYLIVQLNQGSSIQKLDNIQIVYMKKIIVRGLQYYLAVHLNFNNIIEYFYDLDHLSIFNNQTLDEYQIIRPLRYQMNSKYFALAGKNGIKNYILIYAIYISKPIKLINVIKTNRLQFFFKDNDLIYYDDKDEIMILSLTNFFVQITNIFPLDKDNSMTKRNFTFQIVPLNKKQSNFEIEFEVRICNLCYQIYNRNNILQVKFSISNNIAFNIQDYFDGPINRIKILNNDNIIIKGPILLSENLINQQEIGSINITKIPLPELIKELLNKKEGILIKLDEEQQIMIPNKLKYQISQVEVIVINDELNILAFIEVKNNNISLSILKFNENLDSFIEIKKIIVSDLFIDISYQDTIKNTGNLIIFKNRNSQCIIYSINMTEIHFQENDLSLLQIIKVRGQNDFYISLSKQNNGFSIIFHLLSLKLNKFQVIGQTIIYKSTINIQLNNYFQFDDNDININQQIDFLECTLFQEEISLLILQIFTSFSVIANIQINLQDFSSSYKVLKIIRNSNEQSKFTLAFYNKNVLLLKSPENFIYIYNLQYERELYDYIGCFNLIDWNFYPLNTTHLFVYSQLGDKLFIGELGYLIQINEENYQEKTFTLIAQNQVSEAELKVSIEVPQAQQINIDTYTIWIISGLVFVLIILYFLIRRFRLKQQQKYSNYKY</sequence>
<gene>
    <name evidence="3" type="ORF">PPENT_87.1.T0970180</name>
</gene>
<keyword evidence="1" id="KW-0812">Transmembrane</keyword>
<keyword evidence="4" id="KW-1185">Reference proteome</keyword>
<keyword evidence="1" id="KW-0472">Membrane</keyword>
<evidence type="ECO:0008006" key="5">
    <source>
        <dbReference type="Google" id="ProtNLM"/>
    </source>
</evidence>
<organism evidence="3 4">
    <name type="scientific">Paramecium pentaurelia</name>
    <dbReference type="NCBI Taxonomy" id="43138"/>
    <lineage>
        <taxon>Eukaryota</taxon>
        <taxon>Sar</taxon>
        <taxon>Alveolata</taxon>
        <taxon>Ciliophora</taxon>
        <taxon>Intramacronucleata</taxon>
        <taxon>Oligohymenophorea</taxon>
        <taxon>Peniculida</taxon>
        <taxon>Parameciidae</taxon>
        <taxon>Paramecium</taxon>
    </lineage>
</organism>
<evidence type="ECO:0000256" key="1">
    <source>
        <dbReference type="SAM" id="Phobius"/>
    </source>
</evidence>
<dbReference type="Proteomes" id="UP000689195">
    <property type="component" value="Unassembled WGS sequence"/>
</dbReference>
<feature type="chain" id="PRO_5035927824" description="Transmembrane protein" evidence="2">
    <location>
        <begin position="23"/>
        <end position="1314"/>
    </location>
</feature>
<proteinExistence type="predicted"/>
<evidence type="ECO:0000256" key="2">
    <source>
        <dbReference type="SAM" id="SignalP"/>
    </source>
</evidence>
<feature type="signal peptide" evidence="2">
    <location>
        <begin position="1"/>
        <end position="22"/>
    </location>
</feature>
<reference evidence="3" key="1">
    <citation type="submission" date="2021-01" db="EMBL/GenBank/DDBJ databases">
        <authorList>
            <consortium name="Genoscope - CEA"/>
            <person name="William W."/>
        </authorList>
    </citation>
    <scope>NUCLEOTIDE SEQUENCE</scope>
</reference>
<keyword evidence="2" id="KW-0732">Signal</keyword>
<protein>
    <recommendedName>
        <fullName evidence="5">Transmembrane protein</fullName>
    </recommendedName>
</protein>
<comment type="caution">
    <text evidence="3">The sequence shown here is derived from an EMBL/GenBank/DDBJ whole genome shotgun (WGS) entry which is preliminary data.</text>
</comment>